<reference evidence="2 3" key="1">
    <citation type="submission" date="2024-06" db="EMBL/GenBank/DDBJ databases">
        <title>The Natural Products Discovery Center: Release of the First 8490 Sequenced Strains for Exploring Actinobacteria Biosynthetic Diversity.</title>
        <authorList>
            <person name="Kalkreuter E."/>
            <person name="Kautsar S.A."/>
            <person name="Yang D."/>
            <person name="Bader C.D."/>
            <person name="Teijaro C.N."/>
            <person name="Fluegel L."/>
            <person name="Davis C.M."/>
            <person name="Simpson J.R."/>
            <person name="Lauterbach L."/>
            <person name="Steele A.D."/>
            <person name="Gui C."/>
            <person name="Meng S."/>
            <person name="Li G."/>
            <person name="Viehrig K."/>
            <person name="Ye F."/>
            <person name="Su P."/>
            <person name="Kiefer A.F."/>
            <person name="Nichols A."/>
            <person name="Cepeda A.J."/>
            <person name="Yan W."/>
            <person name="Fan B."/>
            <person name="Jiang Y."/>
            <person name="Adhikari A."/>
            <person name="Zheng C.-J."/>
            <person name="Schuster L."/>
            <person name="Cowan T.M."/>
            <person name="Smanski M.J."/>
            <person name="Chevrette M.G."/>
            <person name="De Carvalho L.P.S."/>
            <person name="Shen B."/>
        </authorList>
    </citation>
    <scope>NUCLEOTIDE SEQUENCE [LARGE SCALE GENOMIC DNA]</scope>
    <source>
        <strain evidence="2 3">NPDC048946</strain>
    </source>
</reference>
<name>A0ABV3DDQ5_9ACTN</name>
<keyword evidence="1" id="KW-0732">Signal</keyword>
<dbReference type="EMBL" id="JBEZFP010000011">
    <property type="protein sequence ID" value="MEU8133114.1"/>
    <property type="molecule type" value="Genomic_DNA"/>
</dbReference>
<proteinExistence type="predicted"/>
<feature type="chain" id="PRO_5047340447" description="Peptidase inhibitor family I36" evidence="1">
    <location>
        <begin position="23"/>
        <end position="123"/>
    </location>
</feature>
<keyword evidence="3" id="KW-1185">Reference proteome</keyword>
<evidence type="ECO:0000256" key="1">
    <source>
        <dbReference type="SAM" id="SignalP"/>
    </source>
</evidence>
<feature type="signal peptide" evidence="1">
    <location>
        <begin position="1"/>
        <end position="22"/>
    </location>
</feature>
<evidence type="ECO:0000313" key="3">
    <source>
        <dbReference type="Proteomes" id="UP001551482"/>
    </source>
</evidence>
<dbReference type="Proteomes" id="UP001551482">
    <property type="component" value="Unassembled WGS sequence"/>
</dbReference>
<evidence type="ECO:0000313" key="2">
    <source>
        <dbReference type="EMBL" id="MEU8133114.1"/>
    </source>
</evidence>
<organism evidence="2 3">
    <name type="scientific">Streptodolium elevatio</name>
    <dbReference type="NCBI Taxonomy" id="3157996"/>
    <lineage>
        <taxon>Bacteria</taxon>
        <taxon>Bacillati</taxon>
        <taxon>Actinomycetota</taxon>
        <taxon>Actinomycetes</taxon>
        <taxon>Kitasatosporales</taxon>
        <taxon>Streptomycetaceae</taxon>
        <taxon>Streptodolium</taxon>
    </lineage>
</organism>
<sequence length="123" mass="13336">MNLSRKLLVTAATLAMSAGSLALTTTQASAVSGKGCDWPKVCFYLTQAKWNANSPTAAFQDMDYWQTLGSQSRGSKWVWNSRNDDGALLHFTDGHTMCLSANSYAYVGGYTVDKIKIVNPANC</sequence>
<accession>A0ABV3DDQ5</accession>
<evidence type="ECO:0008006" key="4">
    <source>
        <dbReference type="Google" id="ProtNLM"/>
    </source>
</evidence>
<gene>
    <name evidence="2" type="ORF">AB0C36_06355</name>
</gene>
<dbReference type="RefSeq" id="WP_358350055.1">
    <property type="nucleotide sequence ID" value="NZ_JBEZFP010000011.1"/>
</dbReference>
<comment type="caution">
    <text evidence="2">The sequence shown here is derived from an EMBL/GenBank/DDBJ whole genome shotgun (WGS) entry which is preliminary data.</text>
</comment>
<protein>
    <recommendedName>
        <fullName evidence="4">Peptidase inhibitor family I36</fullName>
    </recommendedName>
</protein>